<sequence>MRLLCTTSDERPKWSKDYIGNEEIPNYTILSNTWKDGQEVTFDDLNEGYRKLRFCAHQAKRDGLDYFWVITCCIDKSNSSELQEAINSIFRWYQHAARCYVYLPDVEQNTLDEDGESAFKRSRWFTRSWTLQELLAPKSVEFFSSKGVRLGDKESLRHTIHKITGIPVDALQGSRLSEFTTTREEDGAYCLLGIFGIYMSLIYGEGKDNAIKRLQKQLSAPDPSTNYHKAHKQRQAETGLWLLEDK</sequence>
<comment type="caution">
    <text evidence="1">The sequence shown here is derived from an EMBL/GenBank/DDBJ whole genome shotgun (WGS) entry which is preliminary data.</text>
</comment>
<dbReference type="EMBL" id="MU006753">
    <property type="protein sequence ID" value="KAF2621589.1"/>
    <property type="molecule type" value="Genomic_DNA"/>
</dbReference>
<dbReference type="Proteomes" id="UP000799754">
    <property type="component" value="Unassembled WGS sequence"/>
</dbReference>
<protein>
    <submittedName>
        <fullName evidence="1">HET-domain-containing protein</fullName>
    </submittedName>
</protein>
<gene>
    <name evidence="1" type="ORF">BU25DRAFT_443686</name>
</gene>
<evidence type="ECO:0000313" key="2">
    <source>
        <dbReference type="Proteomes" id="UP000799754"/>
    </source>
</evidence>
<name>A0ACB6RIK2_9PLEO</name>
<evidence type="ECO:0000313" key="1">
    <source>
        <dbReference type="EMBL" id="KAF2621589.1"/>
    </source>
</evidence>
<reference evidence="1" key="1">
    <citation type="journal article" date="2020" name="Stud. Mycol.">
        <title>101 Dothideomycetes genomes: a test case for predicting lifestyles and emergence of pathogens.</title>
        <authorList>
            <person name="Haridas S."/>
            <person name="Albert R."/>
            <person name="Binder M."/>
            <person name="Bloem J."/>
            <person name="Labutti K."/>
            <person name="Salamov A."/>
            <person name="Andreopoulos B."/>
            <person name="Baker S."/>
            <person name="Barry K."/>
            <person name="Bills G."/>
            <person name="Bluhm B."/>
            <person name="Cannon C."/>
            <person name="Castanera R."/>
            <person name="Culley D."/>
            <person name="Daum C."/>
            <person name="Ezra D."/>
            <person name="Gonzalez J."/>
            <person name="Henrissat B."/>
            <person name="Kuo A."/>
            <person name="Liang C."/>
            <person name="Lipzen A."/>
            <person name="Lutzoni F."/>
            <person name="Magnuson J."/>
            <person name="Mondo S."/>
            <person name="Nolan M."/>
            <person name="Ohm R."/>
            <person name="Pangilinan J."/>
            <person name="Park H.-J."/>
            <person name="Ramirez L."/>
            <person name="Alfaro M."/>
            <person name="Sun H."/>
            <person name="Tritt A."/>
            <person name="Yoshinaga Y."/>
            <person name="Zwiers L.-H."/>
            <person name="Turgeon B."/>
            <person name="Goodwin S."/>
            <person name="Spatafora J."/>
            <person name="Crous P."/>
            <person name="Grigoriev I."/>
        </authorList>
    </citation>
    <scope>NUCLEOTIDE SEQUENCE</scope>
    <source>
        <strain evidence="1">CBS 525.71</strain>
    </source>
</reference>
<keyword evidence="2" id="KW-1185">Reference proteome</keyword>
<organism evidence="1 2">
    <name type="scientific">Macroventuria anomochaeta</name>
    <dbReference type="NCBI Taxonomy" id="301207"/>
    <lineage>
        <taxon>Eukaryota</taxon>
        <taxon>Fungi</taxon>
        <taxon>Dikarya</taxon>
        <taxon>Ascomycota</taxon>
        <taxon>Pezizomycotina</taxon>
        <taxon>Dothideomycetes</taxon>
        <taxon>Pleosporomycetidae</taxon>
        <taxon>Pleosporales</taxon>
        <taxon>Pleosporineae</taxon>
        <taxon>Didymellaceae</taxon>
        <taxon>Macroventuria</taxon>
    </lineage>
</organism>
<accession>A0ACB6RIK2</accession>
<proteinExistence type="predicted"/>